<name>X1E335_9ZZZZ</name>
<accession>X1E335</accession>
<evidence type="ECO:0000313" key="1">
    <source>
        <dbReference type="EMBL" id="GAH14830.1"/>
    </source>
</evidence>
<sequence length="89" mass="10449">ASESILSKVMKIEEDTIKTILNKLKDRKWITETNGIYSSNNPTLVINDEINKVRYDFFEKIKKLKTEVIPNLETVYVQNNHARHDENID</sequence>
<proteinExistence type="predicted"/>
<protein>
    <submittedName>
        <fullName evidence="1">Uncharacterized protein</fullName>
    </submittedName>
</protein>
<organism evidence="1">
    <name type="scientific">marine sediment metagenome</name>
    <dbReference type="NCBI Taxonomy" id="412755"/>
    <lineage>
        <taxon>unclassified sequences</taxon>
        <taxon>metagenomes</taxon>
        <taxon>ecological metagenomes</taxon>
    </lineage>
</organism>
<dbReference type="EMBL" id="BART01032796">
    <property type="protein sequence ID" value="GAH14830.1"/>
    <property type="molecule type" value="Genomic_DNA"/>
</dbReference>
<reference evidence="1" key="1">
    <citation type="journal article" date="2014" name="Front. Microbiol.">
        <title>High frequency of phylogenetically diverse reductive dehalogenase-homologous genes in deep subseafloor sedimentary metagenomes.</title>
        <authorList>
            <person name="Kawai M."/>
            <person name="Futagami T."/>
            <person name="Toyoda A."/>
            <person name="Takaki Y."/>
            <person name="Nishi S."/>
            <person name="Hori S."/>
            <person name="Arai W."/>
            <person name="Tsubouchi T."/>
            <person name="Morono Y."/>
            <person name="Uchiyama I."/>
            <person name="Ito T."/>
            <person name="Fujiyama A."/>
            <person name="Inagaki F."/>
            <person name="Takami H."/>
        </authorList>
    </citation>
    <scope>NUCLEOTIDE SEQUENCE</scope>
    <source>
        <strain evidence="1">Expedition CK06-06</strain>
    </source>
</reference>
<comment type="caution">
    <text evidence="1">The sequence shown here is derived from an EMBL/GenBank/DDBJ whole genome shotgun (WGS) entry which is preliminary data.</text>
</comment>
<feature type="non-terminal residue" evidence="1">
    <location>
        <position position="1"/>
    </location>
</feature>
<gene>
    <name evidence="1" type="ORF">S01H4_56576</name>
</gene>
<dbReference type="AlphaFoldDB" id="X1E335"/>